<organism evidence="2 3">
    <name type="scientific">Actinophytocola xinjiangensis</name>
    <dbReference type="NCBI Taxonomy" id="485602"/>
    <lineage>
        <taxon>Bacteria</taxon>
        <taxon>Bacillati</taxon>
        <taxon>Actinomycetota</taxon>
        <taxon>Actinomycetes</taxon>
        <taxon>Pseudonocardiales</taxon>
        <taxon>Pseudonocardiaceae</taxon>
    </lineage>
</organism>
<dbReference type="OrthoDB" id="7945987at2"/>
<dbReference type="EMBL" id="MSIF01000011">
    <property type="protein sequence ID" value="OLF08818.1"/>
    <property type="molecule type" value="Genomic_DNA"/>
</dbReference>
<proteinExistence type="predicted"/>
<dbReference type="SUPFAM" id="SSF46785">
    <property type="entry name" value="Winged helix' DNA-binding domain"/>
    <property type="match status" value="1"/>
</dbReference>
<dbReference type="Proteomes" id="UP000185696">
    <property type="component" value="Unassembled WGS sequence"/>
</dbReference>
<keyword evidence="3" id="KW-1185">Reference proteome</keyword>
<sequence length="191" mass="20912">MVEPSPRITDPKALRALAHPLRWQLMEIVSRAGTATATHCATATGESVANCSYHLNMLAKYNFVEQAAGGQGREKPWRVVDTAMSVSEEGMDTDGTLAARAATGAFLDYELHQIRERLNRVHLEAPGWRTAVGVDGAHEFLTVEEVEELRGAVRDLTDKFRDRRDNPAARPEGARSVSVFLAVTVAPDTTD</sequence>
<protein>
    <recommendedName>
        <fullName evidence="1">HTH arsR-type domain-containing protein</fullName>
    </recommendedName>
</protein>
<dbReference type="Gene3D" id="1.10.10.10">
    <property type="entry name" value="Winged helix-like DNA-binding domain superfamily/Winged helix DNA-binding domain"/>
    <property type="match status" value="1"/>
</dbReference>
<feature type="domain" description="HTH arsR-type" evidence="1">
    <location>
        <begin position="12"/>
        <end position="92"/>
    </location>
</feature>
<dbReference type="SMART" id="SM00418">
    <property type="entry name" value="HTH_ARSR"/>
    <property type="match status" value="1"/>
</dbReference>
<comment type="caution">
    <text evidence="2">The sequence shown here is derived from an EMBL/GenBank/DDBJ whole genome shotgun (WGS) entry which is preliminary data.</text>
</comment>
<evidence type="ECO:0000259" key="1">
    <source>
        <dbReference type="SMART" id="SM00418"/>
    </source>
</evidence>
<dbReference type="GO" id="GO:0003700">
    <property type="term" value="F:DNA-binding transcription factor activity"/>
    <property type="evidence" value="ECO:0007669"/>
    <property type="project" value="InterPro"/>
</dbReference>
<name>A0A7Z1AWJ3_9PSEU</name>
<reference evidence="2 3" key="1">
    <citation type="submission" date="2016-12" db="EMBL/GenBank/DDBJ databases">
        <title>The draft genome sequence of Actinophytocola xinjiangensis.</title>
        <authorList>
            <person name="Wang W."/>
            <person name="Yuan L."/>
        </authorList>
    </citation>
    <scope>NUCLEOTIDE SEQUENCE [LARGE SCALE GENOMIC DNA]</scope>
    <source>
        <strain evidence="2 3">CGMCC 4.4663</strain>
    </source>
</reference>
<gene>
    <name evidence="2" type="ORF">BLA60_22725</name>
</gene>
<evidence type="ECO:0000313" key="3">
    <source>
        <dbReference type="Proteomes" id="UP000185696"/>
    </source>
</evidence>
<dbReference type="InterPro" id="IPR036388">
    <property type="entry name" value="WH-like_DNA-bd_sf"/>
</dbReference>
<dbReference type="InterPro" id="IPR036390">
    <property type="entry name" value="WH_DNA-bd_sf"/>
</dbReference>
<accession>A0A7Z1AWJ3</accession>
<evidence type="ECO:0000313" key="2">
    <source>
        <dbReference type="EMBL" id="OLF08818.1"/>
    </source>
</evidence>
<dbReference type="InterPro" id="IPR001845">
    <property type="entry name" value="HTH_ArsR_DNA-bd_dom"/>
</dbReference>
<dbReference type="RefSeq" id="WP_075134974.1">
    <property type="nucleotide sequence ID" value="NZ_MSIF01000011.1"/>
</dbReference>
<dbReference type="AlphaFoldDB" id="A0A7Z1AWJ3"/>